<evidence type="ECO:0000313" key="2">
    <source>
        <dbReference type="EMBL" id="MFC5521423.1"/>
    </source>
</evidence>
<reference evidence="3" key="1">
    <citation type="journal article" date="2019" name="Int. J. Syst. Evol. Microbiol.">
        <title>The Global Catalogue of Microorganisms (GCM) 10K type strain sequencing project: providing services to taxonomists for standard genome sequencing and annotation.</title>
        <authorList>
            <consortium name="The Broad Institute Genomics Platform"/>
            <consortium name="The Broad Institute Genome Sequencing Center for Infectious Disease"/>
            <person name="Wu L."/>
            <person name="Ma J."/>
        </authorList>
    </citation>
    <scope>NUCLEOTIDE SEQUENCE [LARGE SCALE GENOMIC DNA]</scope>
    <source>
        <strain evidence="3">CGMCC 4.7277</strain>
    </source>
</reference>
<feature type="transmembrane region" description="Helical" evidence="1">
    <location>
        <begin position="88"/>
        <end position="106"/>
    </location>
</feature>
<proteinExistence type="predicted"/>
<comment type="caution">
    <text evidence="2">The sequence shown here is derived from an EMBL/GenBank/DDBJ whole genome shotgun (WGS) entry which is preliminary data.</text>
</comment>
<sequence length="148" mass="15197">MDLVAGWMQALFAGLLNMALAAAVGVAVLQAAVSSTASSVRLAGMARRACVLLGIGLAAYLCAGTVAMTETRITGLPAALWLVLTQSHFGAMIWVALTAWIMLMVATVSSAWQIRDGLFGVGLIGFALARAATGHAADQGFVSFSVLI</sequence>
<keyword evidence="1" id="KW-1133">Transmembrane helix</keyword>
<accession>A0ABW0QA72</accession>
<feature type="transmembrane region" description="Helical" evidence="1">
    <location>
        <begin position="118"/>
        <end position="137"/>
    </location>
</feature>
<gene>
    <name evidence="2" type="ORF">ACFPP7_10900</name>
</gene>
<keyword evidence="1" id="KW-0472">Membrane</keyword>
<feature type="non-terminal residue" evidence="2">
    <location>
        <position position="148"/>
    </location>
</feature>
<feature type="transmembrane region" description="Helical" evidence="1">
    <location>
        <begin position="6"/>
        <end position="29"/>
    </location>
</feature>
<dbReference type="Proteomes" id="UP001596084">
    <property type="component" value="Unassembled WGS sequence"/>
</dbReference>
<evidence type="ECO:0008006" key="4">
    <source>
        <dbReference type="Google" id="ProtNLM"/>
    </source>
</evidence>
<evidence type="ECO:0000313" key="3">
    <source>
        <dbReference type="Proteomes" id="UP001596084"/>
    </source>
</evidence>
<dbReference type="EMBL" id="JBHSMX010000015">
    <property type="protein sequence ID" value="MFC5521423.1"/>
    <property type="molecule type" value="Genomic_DNA"/>
</dbReference>
<feature type="transmembrane region" description="Helical" evidence="1">
    <location>
        <begin position="49"/>
        <end position="68"/>
    </location>
</feature>
<name>A0ABW0QA72_9BURK</name>
<keyword evidence="3" id="KW-1185">Reference proteome</keyword>
<keyword evidence="1" id="KW-0812">Transmembrane</keyword>
<protein>
    <recommendedName>
        <fullName evidence="4">GGDEF domain-containing protein</fullName>
    </recommendedName>
</protein>
<evidence type="ECO:0000256" key="1">
    <source>
        <dbReference type="SAM" id="Phobius"/>
    </source>
</evidence>
<organism evidence="2 3">
    <name type="scientific">Polaromonas jejuensis</name>
    <dbReference type="NCBI Taxonomy" id="457502"/>
    <lineage>
        <taxon>Bacteria</taxon>
        <taxon>Pseudomonadati</taxon>
        <taxon>Pseudomonadota</taxon>
        <taxon>Betaproteobacteria</taxon>
        <taxon>Burkholderiales</taxon>
        <taxon>Comamonadaceae</taxon>
        <taxon>Polaromonas</taxon>
    </lineage>
</organism>